<protein>
    <submittedName>
        <fullName evidence="1">Uncharacterized protein</fullName>
    </submittedName>
</protein>
<comment type="caution">
    <text evidence="1">The sequence shown here is derived from an EMBL/GenBank/DDBJ whole genome shotgun (WGS) entry which is preliminary data.</text>
</comment>
<dbReference type="Proteomes" id="UP001163321">
    <property type="component" value="Chromosome 3"/>
</dbReference>
<reference evidence="1 2" key="1">
    <citation type="journal article" date="2022" name="bioRxiv">
        <title>The genome of the oomycete Peronosclerospora sorghi, a cosmopolitan pathogen of maize and sorghum, is inflated with dispersed pseudogenes.</title>
        <authorList>
            <person name="Fletcher K."/>
            <person name="Martin F."/>
            <person name="Isakeit T."/>
            <person name="Cavanaugh K."/>
            <person name="Magill C."/>
            <person name="Michelmore R."/>
        </authorList>
    </citation>
    <scope>NUCLEOTIDE SEQUENCE [LARGE SCALE GENOMIC DNA]</scope>
    <source>
        <strain evidence="1">P6</strain>
    </source>
</reference>
<evidence type="ECO:0000313" key="2">
    <source>
        <dbReference type="Proteomes" id="UP001163321"/>
    </source>
</evidence>
<gene>
    <name evidence="1" type="ORF">PsorP6_008528</name>
</gene>
<dbReference type="EMBL" id="CM047582">
    <property type="protein sequence ID" value="KAI9915574.1"/>
    <property type="molecule type" value="Genomic_DNA"/>
</dbReference>
<name>A0ACC0WBV0_9STRA</name>
<accession>A0ACC0WBV0</accession>
<evidence type="ECO:0000313" key="1">
    <source>
        <dbReference type="EMBL" id="KAI9915574.1"/>
    </source>
</evidence>
<proteinExistence type="predicted"/>
<sequence length="71" mass="7611">MAVEKADIIHAGVGKVSFSEADLQKNAQTLIDSVLKAKPAGVKGAYLRKIHVSSTMGPYLKVDISTISQQR</sequence>
<keyword evidence="2" id="KW-1185">Reference proteome</keyword>
<organism evidence="1 2">
    <name type="scientific">Peronosclerospora sorghi</name>
    <dbReference type="NCBI Taxonomy" id="230839"/>
    <lineage>
        <taxon>Eukaryota</taxon>
        <taxon>Sar</taxon>
        <taxon>Stramenopiles</taxon>
        <taxon>Oomycota</taxon>
        <taxon>Peronosporomycetes</taxon>
        <taxon>Peronosporales</taxon>
        <taxon>Peronosporaceae</taxon>
        <taxon>Peronosclerospora</taxon>
    </lineage>
</organism>